<evidence type="ECO:0000313" key="1">
    <source>
        <dbReference type="EMBL" id="KOH44243.1"/>
    </source>
</evidence>
<organism evidence="1 2">
    <name type="scientific">Sunxiuqinia dokdonensis</name>
    <dbReference type="NCBI Taxonomy" id="1409788"/>
    <lineage>
        <taxon>Bacteria</taxon>
        <taxon>Pseudomonadati</taxon>
        <taxon>Bacteroidota</taxon>
        <taxon>Bacteroidia</taxon>
        <taxon>Marinilabiliales</taxon>
        <taxon>Prolixibacteraceae</taxon>
        <taxon>Sunxiuqinia</taxon>
    </lineage>
</organism>
<comment type="caution">
    <text evidence="1">The sequence shown here is derived from an EMBL/GenBank/DDBJ whole genome shotgun (WGS) entry which is preliminary data.</text>
</comment>
<protein>
    <submittedName>
        <fullName evidence="1">Uncharacterized protein</fullName>
    </submittedName>
</protein>
<sequence>MVGSAIDCKHFLPFVLGDAGYVFVEFFFPAGIDEGIAILHGKNDLDVNLGECISHMVLF</sequence>
<gene>
    <name evidence="1" type="ORF">NC99_29640</name>
</gene>
<accession>A0A0L8V7C8</accession>
<name>A0A0L8V7C8_9BACT</name>
<reference evidence="2" key="1">
    <citation type="submission" date="2015-07" db="EMBL/GenBank/DDBJ databases">
        <title>Genome sequencing of Sunxiuqinia dokdonensis strain SK.</title>
        <authorList>
            <person name="Ahn S."/>
            <person name="Kim B.-C."/>
        </authorList>
    </citation>
    <scope>NUCLEOTIDE SEQUENCE [LARGE SCALE GENOMIC DNA]</scope>
    <source>
        <strain evidence="2">SK</strain>
    </source>
</reference>
<proteinExistence type="predicted"/>
<keyword evidence="2" id="KW-1185">Reference proteome</keyword>
<evidence type="ECO:0000313" key="2">
    <source>
        <dbReference type="Proteomes" id="UP000036958"/>
    </source>
</evidence>
<dbReference type="AlphaFoldDB" id="A0A0L8V7C8"/>
<dbReference type="Proteomes" id="UP000036958">
    <property type="component" value="Unassembled WGS sequence"/>
</dbReference>
<dbReference type="EMBL" id="LGIA01000168">
    <property type="protein sequence ID" value="KOH44243.1"/>
    <property type="molecule type" value="Genomic_DNA"/>
</dbReference>